<keyword evidence="1" id="KW-0560">Oxidoreductase</keyword>
<dbReference type="SUPFAM" id="SSF51735">
    <property type="entry name" value="NAD(P)-binding Rossmann-fold domains"/>
    <property type="match status" value="1"/>
</dbReference>
<dbReference type="Gene3D" id="3.40.50.720">
    <property type="entry name" value="NAD(P)-binding Rossmann-like Domain"/>
    <property type="match status" value="2"/>
</dbReference>
<dbReference type="EMBL" id="LRRQ01000042">
    <property type="protein sequence ID" value="OAM91003.1"/>
    <property type="molecule type" value="Genomic_DNA"/>
</dbReference>
<sequence>MQSARAPLVTPATRSLHRFSADDHRCRIVAVLSPFELAHFFPDGLGEAASAHGLPEIILRPVPEKNTEPWAWGEFLEQERPDVLIGGWDMPGLPAPDEEGRGGCQAIPKQLWPGYVCFLTGTLRKKIPRCWIEQGLLVSNWGDSISRTVAESALMLILGALRCVAANQHNLHQDGGWKLPHRPEQSLFGRRVGFHGFGRVAQALTRLLQPFGVSLRTFAPGTPESAFFEYDVHTCATIEELFSSSDVLVELAPLNDHTQGIVGRELLELLPEGAVFVNTGRGQVVREAELLEVALARRLRVALDVFETEPLPADSPLRAHPEILLMPHQGGPTLDRCRDAGDFALRQVAAWLRGETPSAIITLPVWDMSS</sequence>
<dbReference type="STRING" id="1184151.AW736_05040"/>
<keyword evidence="2" id="KW-0520">NAD</keyword>
<proteinExistence type="predicted"/>
<dbReference type="RefSeq" id="WP_068769130.1">
    <property type="nucleotide sequence ID" value="NZ_CP109796.1"/>
</dbReference>
<dbReference type="InterPro" id="IPR006140">
    <property type="entry name" value="D-isomer_DH_NAD-bd"/>
</dbReference>
<gene>
    <name evidence="4" type="ORF">AW736_05040</name>
</gene>
<evidence type="ECO:0000256" key="1">
    <source>
        <dbReference type="ARBA" id="ARBA00023002"/>
    </source>
</evidence>
<feature type="domain" description="D-isomer specific 2-hydroxyacid dehydrogenase NAD-binding" evidence="3">
    <location>
        <begin position="154"/>
        <end position="330"/>
    </location>
</feature>
<dbReference type="Proteomes" id="UP000078486">
    <property type="component" value="Unassembled WGS sequence"/>
</dbReference>
<organism evidence="4 5">
    <name type="scientific">Termitidicoccus mucosus</name>
    <dbReference type="NCBI Taxonomy" id="1184151"/>
    <lineage>
        <taxon>Bacteria</taxon>
        <taxon>Pseudomonadati</taxon>
        <taxon>Verrucomicrobiota</taxon>
        <taxon>Opitutia</taxon>
        <taxon>Opitutales</taxon>
        <taxon>Opitutaceae</taxon>
        <taxon>Termitidicoccus</taxon>
    </lineage>
</organism>
<evidence type="ECO:0000313" key="5">
    <source>
        <dbReference type="Proteomes" id="UP000078486"/>
    </source>
</evidence>
<dbReference type="PANTHER" id="PTHR10996:SF178">
    <property type="entry name" value="2-HYDROXYACID DEHYDROGENASE YGL185C-RELATED"/>
    <property type="match status" value="1"/>
</dbReference>
<name>A0A178IM68_9BACT</name>
<accession>A0A178IM68</accession>
<comment type="caution">
    <text evidence="4">The sequence shown here is derived from an EMBL/GenBank/DDBJ whole genome shotgun (WGS) entry which is preliminary data.</text>
</comment>
<dbReference type="AlphaFoldDB" id="A0A178IM68"/>
<keyword evidence="5" id="KW-1185">Reference proteome</keyword>
<evidence type="ECO:0000313" key="4">
    <source>
        <dbReference type="EMBL" id="OAM91003.1"/>
    </source>
</evidence>
<reference evidence="4 5" key="1">
    <citation type="submission" date="2016-01" db="EMBL/GenBank/DDBJ databases">
        <title>High potential of lignocellulose degradation of a new Verrucomicrobia species.</title>
        <authorList>
            <person name="Wang Y."/>
            <person name="Shi Y."/>
            <person name="Qiu Z."/>
            <person name="Liu S."/>
            <person name="Yang H."/>
        </authorList>
    </citation>
    <scope>NUCLEOTIDE SEQUENCE [LARGE SCALE GENOMIC DNA]</scope>
    <source>
        <strain evidence="4 5">TSB47</strain>
    </source>
</reference>
<protein>
    <recommendedName>
        <fullName evidence="3">D-isomer specific 2-hydroxyacid dehydrogenase NAD-binding domain-containing protein</fullName>
    </recommendedName>
</protein>
<dbReference type="PANTHER" id="PTHR10996">
    <property type="entry name" value="2-HYDROXYACID DEHYDROGENASE-RELATED"/>
    <property type="match status" value="1"/>
</dbReference>
<dbReference type="GO" id="GO:0030267">
    <property type="term" value="F:glyoxylate reductase (NADPH) activity"/>
    <property type="evidence" value="ECO:0007669"/>
    <property type="project" value="TreeGrafter"/>
</dbReference>
<dbReference type="GO" id="GO:0016618">
    <property type="term" value="F:hydroxypyruvate reductase [NAD(P)H] activity"/>
    <property type="evidence" value="ECO:0007669"/>
    <property type="project" value="TreeGrafter"/>
</dbReference>
<dbReference type="GO" id="GO:0051287">
    <property type="term" value="F:NAD binding"/>
    <property type="evidence" value="ECO:0007669"/>
    <property type="project" value="InterPro"/>
</dbReference>
<dbReference type="Pfam" id="PF02826">
    <property type="entry name" value="2-Hacid_dh_C"/>
    <property type="match status" value="1"/>
</dbReference>
<evidence type="ECO:0000259" key="3">
    <source>
        <dbReference type="Pfam" id="PF02826"/>
    </source>
</evidence>
<evidence type="ECO:0000256" key="2">
    <source>
        <dbReference type="ARBA" id="ARBA00023027"/>
    </source>
</evidence>
<dbReference type="GO" id="GO:0005829">
    <property type="term" value="C:cytosol"/>
    <property type="evidence" value="ECO:0007669"/>
    <property type="project" value="TreeGrafter"/>
</dbReference>
<dbReference type="InterPro" id="IPR036291">
    <property type="entry name" value="NAD(P)-bd_dom_sf"/>
</dbReference>
<dbReference type="InterPro" id="IPR050223">
    <property type="entry name" value="D-isomer_2-hydroxyacid_DH"/>
</dbReference>